<dbReference type="SUPFAM" id="SSF50129">
    <property type="entry name" value="GroES-like"/>
    <property type="match status" value="1"/>
</dbReference>
<name>A0A0F6W0N7_9BACT</name>
<dbReference type="InterPro" id="IPR013154">
    <property type="entry name" value="ADH-like_N"/>
</dbReference>
<evidence type="ECO:0000259" key="1">
    <source>
        <dbReference type="SMART" id="SM00829"/>
    </source>
</evidence>
<evidence type="ECO:0000313" key="3">
    <source>
        <dbReference type="Proteomes" id="UP000034883"/>
    </source>
</evidence>
<dbReference type="InterPro" id="IPR036291">
    <property type="entry name" value="NAD(P)-bd_dom_sf"/>
</dbReference>
<dbReference type="EMBL" id="CP011125">
    <property type="protein sequence ID" value="AKF04240.1"/>
    <property type="molecule type" value="Genomic_DNA"/>
</dbReference>
<reference evidence="2 3" key="1">
    <citation type="submission" date="2015-03" db="EMBL/GenBank/DDBJ databases">
        <title>Genome assembly of Sandaracinus amylolyticus DSM 53668.</title>
        <authorList>
            <person name="Sharma G."/>
            <person name="Subramanian S."/>
        </authorList>
    </citation>
    <scope>NUCLEOTIDE SEQUENCE [LARGE SCALE GENOMIC DNA]</scope>
    <source>
        <strain evidence="2 3">DSM 53668</strain>
    </source>
</reference>
<dbReference type="Pfam" id="PF08240">
    <property type="entry name" value="ADH_N"/>
    <property type="match status" value="1"/>
</dbReference>
<dbReference type="Gene3D" id="3.40.50.720">
    <property type="entry name" value="NAD(P)-binding Rossmann-like Domain"/>
    <property type="match status" value="1"/>
</dbReference>
<dbReference type="Proteomes" id="UP000034883">
    <property type="component" value="Chromosome"/>
</dbReference>
<dbReference type="InterPro" id="IPR052711">
    <property type="entry name" value="Zinc_ADH-like"/>
</dbReference>
<keyword evidence="3" id="KW-1185">Reference proteome</keyword>
<dbReference type="SUPFAM" id="SSF51735">
    <property type="entry name" value="NAD(P)-binding Rossmann-fold domains"/>
    <property type="match status" value="1"/>
</dbReference>
<dbReference type="AlphaFoldDB" id="A0A0F6W0N7"/>
<protein>
    <submittedName>
        <fullName evidence="2">Alcohol dehydrogenase</fullName>
    </submittedName>
</protein>
<dbReference type="PANTHER" id="PTHR45033:SF2">
    <property type="entry name" value="ZINC-TYPE ALCOHOL DEHYDROGENASE-LIKE PROTEIN C1773.06C"/>
    <property type="match status" value="1"/>
</dbReference>
<dbReference type="Gene3D" id="3.90.180.10">
    <property type="entry name" value="Medium-chain alcohol dehydrogenases, catalytic domain"/>
    <property type="match status" value="1"/>
</dbReference>
<dbReference type="Pfam" id="PF00107">
    <property type="entry name" value="ADH_zinc_N"/>
    <property type="match status" value="1"/>
</dbReference>
<gene>
    <name evidence="2" type="ORF">DB32_001389</name>
</gene>
<dbReference type="SMART" id="SM00829">
    <property type="entry name" value="PKS_ER"/>
    <property type="match status" value="1"/>
</dbReference>
<dbReference type="InterPro" id="IPR011032">
    <property type="entry name" value="GroES-like_sf"/>
</dbReference>
<proteinExistence type="predicted"/>
<evidence type="ECO:0000313" key="2">
    <source>
        <dbReference type="EMBL" id="AKF04240.1"/>
    </source>
</evidence>
<feature type="domain" description="Enoyl reductase (ER)" evidence="1">
    <location>
        <begin position="27"/>
        <end position="352"/>
    </location>
</feature>
<dbReference type="STRING" id="927083.DB32_001389"/>
<sequence>MVSRIGRRGKTEVLVMQAVVIGKPGSGVDAWTRVERARPEPGPGQVLVRMRAASLNYRDLMIARGLYGGPVKEQLVVLSDGAGEIAAVGEGVTTLRVGERVTSAYYPTWRDGPYRAEHESSSLGIGHRDGVLAQHVVLPASGVVKMPASLSFEQAATLPCAAVTAWQALFEGAARLLPGERVLVQGTGGVSLFAAQLALASGAHVIATSSSEAKLDRLAALGVRDRVHTGARPEWHEEVLRITGGEGVDHVLDVGGAATLSRSLQAVRVGGHVAVLGLLGGMGQAIDPLPILFRSVTVEGMHVGSVSMHERLARAVDRLAIQPVVDEVLDLDDAPRALAKLAAGTHFGKIVIRVP</sequence>
<accession>A0A0F6W0N7</accession>
<organism evidence="2 3">
    <name type="scientific">Sandaracinus amylolyticus</name>
    <dbReference type="NCBI Taxonomy" id="927083"/>
    <lineage>
        <taxon>Bacteria</taxon>
        <taxon>Pseudomonadati</taxon>
        <taxon>Myxococcota</taxon>
        <taxon>Polyangia</taxon>
        <taxon>Polyangiales</taxon>
        <taxon>Sandaracinaceae</taxon>
        <taxon>Sandaracinus</taxon>
    </lineage>
</organism>
<dbReference type="GO" id="GO:0016491">
    <property type="term" value="F:oxidoreductase activity"/>
    <property type="evidence" value="ECO:0007669"/>
    <property type="project" value="InterPro"/>
</dbReference>
<dbReference type="KEGG" id="samy:DB32_001389"/>
<dbReference type="InterPro" id="IPR020843">
    <property type="entry name" value="ER"/>
</dbReference>
<dbReference type="PANTHER" id="PTHR45033">
    <property type="match status" value="1"/>
</dbReference>
<dbReference type="CDD" id="cd08276">
    <property type="entry name" value="MDR7"/>
    <property type="match status" value="1"/>
</dbReference>
<dbReference type="InterPro" id="IPR013149">
    <property type="entry name" value="ADH-like_C"/>
</dbReference>